<dbReference type="InterPro" id="IPR016181">
    <property type="entry name" value="Acyl_CoA_acyltransferase"/>
</dbReference>
<keyword evidence="2" id="KW-0012">Acyltransferase</keyword>
<evidence type="ECO:0000256" key="2">
    <source>
        <dbReference type="ARBA" id="ARBA00023315"/>
    </source>
</evidence>
<accession>A0A0C1D9V3</accession>
<keyword evidence="1 4" id="KW-0808">Transferase</keyword>
<dbReference type="CDD" id="cd04301">
    <property type="entry name" value="NAT_SF"/>
    <property type="match status" value="1"/>
</dbReference>
<dbReference type="PANTHER" id="PTHR43420:SF12">
    <property type="entry name" value="N-ACETYLTRANSFERASE DOMAIN-CONTAINING PROTEIN"/>
    <property type="match status" value="1"/>
</dbReference>
<dbReference type="GO" id="GO:0016747">
    <property type="term" value="F:acyltransferase activity, transferring groups other than amino-acyl groups"/>
    <property type="evidence" value="ECO:0007669"/>
    <property type="project" value="InterPro"/>
</dbReference>
<dbReference type="AlphaFoldDB" id="A0A0C1D9V3"/>
<dbReference type="EMBL" id="JSYL01000001">
    <property type="protein sequence ID" value="KIA90695.1"/>
    <property type="molecule type" value="Genomic_DNA"/>
</dbReference>
<dbReference type="STRING" id="266749.SAMN05421876_10191"/>
<dbReference type="SUPFAM" id="SSF55729">
    <property type="entry name" value="Acyl-CoA N-acyltransferases (Nat)"/>
    <property type="match status" value="1"/>
</dbReference>
<comment type="caution">
    <text evidence="4">The sequence shown here is derived from an EMBL/GenBank/DDBJ whole genome shotgun (WGS) entry which is preliminary data.</text>
</comment>
<feature type="domain" description="N-acetyltransferase" evidence="3">
    <location>
        <begin position="2"/>
        <end position="148"/>
    </location>
</feature>
<keyword evidence="5" id="KW-1185">Reference proteome</keyword>
<evidence type="ECO:0000313" key="5">
    <source>
        <dbReference type="Proteomes" id="UP000031473"/>
    </source>
</evidence>
<dbReference type="PROSITE" id="PS51186">
    <property type="entry name" value="GNAT"/>
    <property type="match status" value="1"/>
</dbReference>
<organism evidence="4 5">
    <name type="scientific">Kaistella jeonii</name>
    <dbReference type="NCBI Taxonomy" id="266749"/>
    <lineage>
        <taxon>Bacteria</taxon>
        <taxon>Pseudomonadati</taxon>
        <taxon>Bacteroidota</taxon>
        <taxon>Flavobacteriia</taxon>
        <taxon>Flavobacteriales</taxon>
        <taxon>Weeksellaceae</taxon>
        <taxon>Chryseobacterium group</taxon>
        <taxon>Kaistella</taxon>
    </lineage>
</organism>
<dbReference type="RefSeq" id="WP_039348027.1">
    <property type="nucleotide sequence ID" value="NZ_FOLA01000001.1"/>
</dbReference>
<dbReference type="Proteomes" id="UP000031473">
    <property type="component" value="Unassembled WGS sequence"/>
</dbReference>
<gene>
    <name evidence="4" type="ORF">OA86_02140</name>
</gene>
<dbReference type="OrthoDB" id="7585366at2"/>
<reference evidence="4 5" key="1">
    <citation type="submission" date="2014-10" db="EMBL/GenBank/DDBJ databases">
        <title>Kaistella jeonii genome.</title>
        <authorList>
            <person name="Clayton J.T."/>
            <person name="Newman J.D."/>
        </authorList>
    </citation>
    <scope>NUCLEOTIDE SEQUENCE [LARGE SCALE GENOMIC DNA]</scope>
    <source>
        <strain evidence="4 5">DSM 17048</strain>
    </source>
</reference>
<dbReference type="InterPro" id="IPR050680">
    <property type="entry name" value="YpeA/RimI_acetyltransf"/>
</dbReference>
<dbReference type="InterPro" id="IPR000182">
    <property type="entry name" value="GNAT_dom"/>
</dbReference>
<proteinExistence type="predicted"/>
<dbReference type="PANTHER" id="PTHR43420">
    <property type="entry name" value="ACETYLTRANSFERASE"/>
    <property type="match status" value="1"/>
</dbReference>
<sequence length="148" mass="16664">MININTYSEQNIPSNEIKQEIINFLFENLEQYGDPKNDIEKSLDYAFGKENKPGGNVLSAVDSQTQKIVGAVIINKTGMNGYIPENILVYIATDKNLRGKGVGKQLMQKAIELSEGDMALHCEPDNPAKFLYEKLGFTSKYLEMRLKK</sequence>
<protein>
    <submittedName>
        <fullName evidence="4">GNAT family acetyltransferase</fullName>
    </submittedName>
</protein>
<name>A0A0C1D9V3_9FLAO</name>
<evidence type="ECO:0000259" key="3">
    <source>
        <dbReference type="PROSITE" id="PS51186"/>
    </source>
</evidence>
<dbReference type="Gene3D" id="3.40.630.30">
    <property type="match status" value="1"/>
</dbReference>
<evidence type="ECO:0000313" key="4">
    <source>
        <dbReference type="EMBL" id="KIA90695.1"/>
    </source>
</evidence>
<dbReference type="Pfam" id="PF13508">
    <property type="entry name" value="Acetyltransf_7"/>
    <property type="match status" value="1"/>
</dbReference>
<evidence type="ECO:0000256" key="1">
    <source>
        <dbReference type="ARBA" id="ARBA00022679"/>
    </source>
</evidence>